<organism evidence="4 5">
    <name type="scientific">Neptunomonas marina</name>
    <dbReference type="NCBI Taxonomy" id="1815562"/>
    <lineage>
        <taxon>Bacteria</taxon>
        <taxon>Pseudomonadati</taxon>
        <taxon>Pseudomonadota</taxon>
        <taxon>Gammaproteobacteria</taxon>
        <taxon>Oceanospirillales</taxon>
        <taxon>Oceanospirillaceae</taxon>
        <taxon>Neptunomonas</taxon>
    </lineage>
</organism>
<sequence length="171" mass="19597">MVTRVRLCMRVDSELSMRKETVDDKQFVFDLFSQIHSERLGLSDYALLAPLLQQQFAAQTRSFEQHFPSATYFVAQVGFQPVGRLVLHREHGCFRVVDIMILPAQQGRGFGRWLLNNVLDEANEAGVATRLSVSQDNIHAKRLYKKLGFRAELSRGLHEEWVRSHTVVNAV</sequence>
<evidence type="ECO:0000259" key="3">
    <source>
        <dbReference type="PROSITE" id="PS51186"/>
    </source>
</evidence>
<dbReference type="AlphaFoldDB" id="A0A437QAP7"/>
<dbReference type="Gene3D" id="3.40.630.30">
    <property type="match status" value="1"/>
</dbReference>
<evidence type="ECO:0000313" key="5">
    <source>
        <dbReference type="Proteomes" id="UP000282818"/>
    </source>
</evidence>
<dbReference type="InterPro" id="IPR016181">
    <property type="entry name" value="Acyl_CoA_acyltransferase"/>
</dbReference>
<dbReference type="SUPFAM" id="SSF55729">
    <property type="entry name" value="Acyl-CoA N-acyltransferases (Nat)"/>
    <property type="match status" value="1"/>
</dbReference>
<proteinExistence type="predicted"/>
<keyword evidence="1 4" id="KW-0808">Transferase</keyword>
<dbReference type="InterPro" id="IPR000182">
    <property type="entry name" value="GNAT_dom"/>
</dbReference>
<dbReference type="InterPro" id="IPR050832">
    <property type="entry name" value="Bact_Acetyltransf"/>
</dbReference>
<dbReference type="EMBL" id="SACQ01000002">
    <property type="protein sequence ID" value="RVU31642.1"/>
    <property type="molecule type" value="Genomic_DNA"/>
</dbReference>
<accession>A0A437QAP7</accession>
<dbReference type="GO" id="GO:0016747">
    <property type="term" value="F:acyltransferase activity, transferring groups other than amino-acyl groups"/>
    <property type="evidence" value="ECO:0007669"/>
    <property type="project" value="InterPro"/>
</dbReference>
<evidence type="ECO:0000256" key="2">
    <source>
        <dbReference type="ARBA" id="ARBA00023315"/>
    </source>
</evidence>
<reference evidence="4 5" key="1">
    <citation type="submission" date="2019-01" db="EMBL/GenBank/DDBJ databases">
        <authorList>
            <person name="Chen W.-M."/>
        </authorList>
    </citation>
    <scope>NUCLEOTIDE SEQUENCE [LARGE SCALE GENOMIC DNA]</scope>
    <source>
        <strain evidence="4 5">HPM-16</strain>
    </source>
</reference>
<evidence type="ECO:0000256" key="1">
    <source>
        <dbReference type="ARBA" id="ARBA00022679"/>
    </source>
</evidence>
<dbReference type="Pfam" id="PF00583">
    <property type="entry name" value="Acetyltransf_1"/>
    <property type="match status" value="1"/>
</dbReference>
<gene>
    <name evidence="4" type="ORF">EOE65_06610</name>
</gene>
<comment type="caution">
    <text evidence="4">The sequence shown here is derived from an EMBL/GenBank/DDBJ whole genome shotgun (WGS) entry which is preliminary data.</text>
</comment>
<dbReference type="CDD" id="cd04301">
    <property type="entry name" value="NAT_SF"/>
    <property type="match status" value="1"/>
</dbReference>
<protein>
    <submittedName>
        <fullName evidence="4">GNAT family N-acetyltransferase</fullName>
    </submittedName>
</protein>
<evidence type="ECO:0000313" key="4">
    <source>
        <dbReference type="EMBL" id="RVU31642.1"/>
    </source>
</evidence>
<dbReference type="PANTHER" id="PTHR43877">
    <property type="entry name" value="AMINOALKYLPHOSPHONATE N-ACETYLTRANSFERASE-RELATED-RELATED"/>
    <property type="match status" value="1"/>
</dbReference>
<dbReference type="PANTHER" id="PTHR43877:SF2">
    <property type="entry name" value="AMINOALKYLPHOSPHONATE N-ACETYLTRANSFERASE-RELATED"/>
    <property type="match status" value="1"/>
</dbReference>
<dbReference type="PROSITE" id="PS51186">
    <property type="entry name" value="GNAT"/>
    <property type="match status" value="1"/>
</dbReference>
<dbReference type="Proteomes" id="UP000282818">
    <property type="component" value="Unassembled WGS sequence"/>
</dbReference>
<keyword evidence="2" id="KW-0012">Acyltransferase</keyword>
<feature type="domain" description="N-acetyltransferase" evidence="3">
    <location>
        <begin position="35"/>
        <end position="168"/>
    </location>
</feature>
<name>A0A437QAP7_9GAMM</name>
<keyword evidence="5" id="KW-1185">Reference proteome</keyword>